<dbReference type="AlphaFoldDB" id="A0A0B5ARK9"/>
<dbReference type="EMBL" id="CP009416">
    <property type="protein sequence ID" value="AJD92711.1"/>
    <property type="molecule type" value="Genomic_DNA"/>
</dbReference>
<dbReference type="Gene3D" id="3.40.50.20">
    <property type="match status" value="1"/>
</dbReference>
<dbReference type="OrthoDB" id="9794407at2"/>
<gene>
    <name evidence="4" type="ORF">JMA_33940</name>
</gene>
<feature type="binding site" evidence="2">
    <location>
        <position position="66"/>
    </location>
    <ligand>
        <name>substrate</name>
    </ligand>
</feature>
<dbReference type="SUPFAM" id="SSF51161">
    <property type="entry name" value="Trimeric LpxA-like enzymes"/>
    <property type="match status" value="1"/>
</dbReference>
<evidence type="ECO:0000256" key="1">
    <source>
        <dbReference type="PIRSR" id="PIRSR620019-1"/>
    </source>
</evidence>
<dbReference type="BioCyc" id="JESP1508404:G14D9-12675-MONOMER"/>
<sequence length="213" mass="22435">MKLVIIGDGGHGKVIKDIAEAAGWSVSAILDDRYKEVTFERDVLKGPVSAAQYFIGKGNQLIIGIGSNTVRQSIVNQLNLDDEHYATVIHPSAVISKQAEVRAGTVCMPHTVINQGSVVGRHVIINTGAIVEHDNKIEPFVHLSPKATMTGNVTIGTGTHVGASAVVIPGIIVGEWSTVGAGAVIIRNTGNYETVVGNPGRVVKTYTPIQLNG</sequence>
<feature type="site" description="Increases basicity of active site His" evidence="1">
    <location>
        <position position="134"/>
    </location>
</feature>
<organism evidence="4 5">
    <name type="scientific">Jeotgalibacillus malaysiensis</name>
    <dbReference type="NCBI Taxonomy" id="1508404"/>
    <lineage>
        <taxon>Bacteria</taxon>
        <taxon>Bacillati</taxon>
        <taxon>Bacillota</taxon>
        <taxon>Bacilli</taxon>
        <taxon>Bacillales</taxon>
        <taxon>Caryophanaceae</taxon>
        <taxon>Jeotgalibacillus</taxon>
    </lineage>
</organism>
<keyword evidence="5" id="KW-1185">Reference proteome</keyword>
<reference evidence="4 5" key="1">
    <citation type="submission" date="2014-08" db="EMBL/GenBank/DDBJ databases">
        <title>Complete genome of a marine bacteria Jeotgalibacillus malaysiensis.</title>
        <authorList>
            <person name="Yaakop A.S."/>
            <person name="Chan K.-G."/>
            <person name="Goh K.M."/>
        </authorList>
    </citation>
    <scope>NUCLEOTIDE SEQUENCE [LARGE SCALE GENOMIC DNA]</scope>
    <source>
        <strain evidence="4 5">D5</strain>
    </source>
</reference>
<evidence type="ECO:0000313" key="5">
    <source>
        <dbReference type="Proteomes" id="UP000031449"/>
    </source>
</evidence>
<dbReference type="InterPro" id="IPR011004">
    <property type="entry name" value="Trimer_LpxA-like_sf"/>
</dbReference>
<dbReference type="KEGG" id="jeo:JMA_33940"/>
<dbReference type="PANTHER" id="PTHR43300:SF7">
    <property type="entry name" value="UDP-N-ACETYLBACILLOSAMINE N-ACETYLTRANSFERASE"/>
    <property type="match status" value="1"/>
</dbReference>
<dbReference type="NCBIfam" id="TIGR03570">
    <property type="entry name" value="NeuD_NnaD"/>
    <property type="match status" value="1"/>
</dbReference>
<dbReference type="InterPro" id="IPR041561">
    <property type="entry name" value="PglD_N"/>
</dbReference>
<accession>A0A0B5ARK9</accession>
<dbReference type="Gene3D" id="2.160.10.10">
    <property type="entry name" value="Hexapeptide repeat proteins"/>
    <property type="match status" value="1"/>
</dbReference>
<dbReference type="InterPro" id="IPR050179">
    <property type="entry name" value="Trans_hexapeptide_repeat"/>
</dbReference>
<dbReference type="PANTHER" id="PTHR43300">
    <property type="entry name" value="ACETYLTRANSFERASE"/>
    <property type="match status" value="1"/>
</dbReference>
<dbReference type="HOGENOM" id="CLU_081811_2_0_9"/>
<feature type="domain" description="PglD N-terminal" evidence="3">
    <location>
        <begin position="2"/>
        <end position="78"/>
    </location>
</feature>
<dbReference type="GO" id="GO:0016740">
    <property type="term" value="F:transferase activity"/>
    <property type="evidence" value="ECO:0007669"/>
    <property type="project" value="UniProtKB-KW"/>
</dbReference>
<feature type="binding site" evidence="2">
    <location>
        <position position="142"/>
    </location>
    <ligand>
        <name>acetyl-CoA</name>
        <dbReference type="ChEBI" id="CHEBI:57288"/>
    </ligand>
</feature>
<protein>
    <submittedName>
        <fullName evidence="4">Acetyltransferase</fullName>
    </submittedName>
</protein>
<evidence type="ECO:0000259" key="3">
    <source>
        <dbReference type="Pfam" id="PF17836"/>
    </source>
</evidence>
<evidence type="ECO:0000256" key="2">
    <source>
        <dbReference type="PIRSR" id="PIRSR620019-2"/>
    </source>
</evidence>
<proteinExistence type="predicted"/>
<dbReference type="CDD" id="cd03360">
    <property type="entry name" value="LbH_AT_putative"/>
    <property type="match status" value="1"/>
</dbReference>
<feature type="active site" description="Proton acceptor" evidence="1">
    <location>
        <position position="133"/>
    </location>
</feature>
<dbReference type="InterPro" id="IPR020019">
    <property type="entry name" value="AcTrfase_PglD-like"/>
</dbReference>
<dbReference type="Pfam" id="PF17836">
    <property type="entry name" value="PglD_N"/>
    <property type="match status" value="1"/>
</dbReference>
<dbReference type="Proteomes" id="UP000031449">
    <property type="component" value="Chromosome"/>
</dbReference>
<evidence type="ECO:0000313" key="4">
    <source>
        <dbReference type="EMBL" id="AJD92711.1"/>
    </source>
</evidence>
<keyword evidence="4" id="KW-0808">Transferase</keyword>
<name>A0A0B5ARK9_9BACL</name>
<dbReference type="STRING" id="1508404.JMA_33940"/>